<feature type="non-terminal residue" evidence="1">
    <location>
        <position position="80"/>
    </location>
</feature>
<protein>
    <submittedName>
        <fullName evidence="1">Uncharacterized protein</fullName>
    </submittedName>
</protein>
<keyword evidence="3" id="KW-1185">Reference proteome</keyword>
<organism evidence="1 3">
    <name type="scientific">Pristionchus mayeri</name>
    <dbReference type="NCBI Taxonomy" id="1317129"/>
    <lineage>
        <taxon>Eukaryota</taxon>
        <taxon>Metazoa</taxon>
        <taxon>Ecdysozoa</taxon>
        <taxon>Nematoda</taxon>
        <taxon>Chromadorea</taxon>
        <taxon>Rhabditida</taxon>
        <taxon>Rhabditina</taxon>
        <taxon>Diplogasteromorpha</taxon>
        <taxon>Diplogasteroidea</taxon>
        <taxon>Neodiplogasteridae</taxon>
        <taxon>Pristionchus</taxon>
    </lineage>
</organism>
<accession>A0AAN5DDG9</accession>
<sequence length="80" mass="9298">LTPVQQFLLQMCIMVPHCFLVNGHFHDLLYGTEQKIQKASCSQIAHYAYGYALFLDFPSLRFQSRKLLDYHALALYDEVS</sequence>
<evidence type="ECO:0000313" key="3">
    <source>
        <dbReference type="Proteomes" id="UP001328107"/>
    </source>
</evidence>
<proteinExistence type="predicted"/>
<dbReference type="AlphaFoldDB" id="A0AAN5DDG9"/>
<evidence type="ECO:0000313" key="2">
    <source>
        <dbReference type="EMBL" id="GMR61479.1"/>
    </source>
</evidence>
<reference evidence="1" key="2">
    <citation type="submission" date="2023-06" db="EMBL/GenBank/DDBJ databases">
        <title>Genome assembly of Pristionchus species.</title>
        <authorList>
            <person name="Yoshida K."/>
            <person name="Sommer R.J."/>
        </authorList>
    </citation>
    <scope>NUCLEOTIDE SEQUENCE</scope>
    <source>
        <strain evidence="1">RS5460</strain>
    </source>
</reference>
<dbReference type="EMBL" id="BTRK01000006">
    <property type="protein sequence ID" value="GMR61479.1"/>
    <property type="molecule type" value="Genomic_DNA"/>
</dbReference>
<dbReference type="Proteomes" id="UP001328107">
    <property type="component" value="Unassembled WGS sequence"/>
</dbReference>
<comment type="caution">
    <text evidence="1">The sequence shown here is derived from an EMBL/GenBank/DDBJ whole genome shotgun (WGS) entry which is preliminary data.</text>
</comment>
<dbReference type="EMBL" id="BTRK01000006">
    <property type="protein sequence ID" value="GMR61476.1"/>
    <property type="molecule type" value="Genomic_DNA"/>
</dbReference>
<evidence type="ECO:0000313" key="1">
    <source>
        <dbReference type="EMBL" id="GMR61476.1"/>
    </source>
</evidence>
<reference evidence="3" key="1">
    <citation type="submission" date="2022-10" db="EMBL/GenBank/DDBJ databases">
        <title>Genome assembly of Pristionchus species.</title>
        <authorList>
            <person name="Yoshida K."/>
            <person name="Sommer R.J."/>
        </authorList>
    </citation>
    <scope>NUCLEOTIDE SEQUENCE [LARGE SCALE GENOMIC DNA]</scope>
    <source>
        <strain evidence="2 3">RS5460</strain>
    </source>
</reference>
<gene>
    <name evidence="1" type="ORF">PMAYCL1PPCAC_31671</name>
    <name evidence="2" type="ORF">PMAYCL1PPCAC_31674</name>
</gene>
<feature type="non-terminal residue" evidence="1">
    <location>
        <position position="1"/>
    </location>
</feature>
<name>A0AAN5DDG9_9BILA</name>